<dbReference type="InterPro" id="IPR005627">
    <property type="entry name" value="CutC-like"/>
</dbReference>
<evidence type="ECO:0000313" key="3">
    <source>
        <dbReference type="EMBL" id="KAG6001121.1"/>
    </source>
</evidence>
<evidence type="ECO:0000256" key="1">
    <source>
        <dbReference type="ARBA" id="ARBA00007768"/>
    </source>
</evidence>
<dbReference type="PANTHER" id="PTHR12598:SF0">
    <property type="entry name" value="COPPER HOMEOSTASIS PROTEIN CUTC HOMOLOG"/>
    <property type="match status" value="1"/>
</dbReference>
<protein>
    <recommendedName>
        <fullName evidence="2">Copper homeostasis protein cutC homolog</fullName>
    </recommendedName>
</protein>
<dbReference type="Proteomes" id="UP000748025">
    <property type="component" value="Unassembled WGS sequence"/>
</dbReference>
<dbReference type="Gene3D" id="3.20.20.380">
    <property type="entry name" value="Copper homeostasis (CutC) domain"/>
    <property type="match status" value="1"/>
</dbReference>
<evidence type="ECO:0000256" key="2">
    <source>
        <dbReference type="ARBA" id="ARBA00019014"/>
    </source>
</evidence>
<dbReference type="InterPro" id="IPR036822">
    <property type="entry name" value="CutC-like_dom_sf"/>
</dbReference>
<dbReference type="Pfam" id="PF03932">
    <property type="entry name" value="CutC"/>
    <property type="match status" value="1"/>
</dbReference>
<comment type="caution">
    <text evidence="3">The sequence shown here is derived from an EMBL/GenBank/DDBJ whole genome shotgun (WGS) entry which is preliminary data.</text>
</comment>
<reference evidence="3" key="1">
    <citation type="journal article" date="2020" name="bioRxiv">
        <title>Whole genome comparisons of ergot fungi reveals the divergence and evolution of species within the genus Claviceps are the result of varying mechanisms driving genome evolution and host range expansion.</title>
        <authorList>
            <person name="Wyka S.A."/>
            <person name="Mondo S.J."/>
            <person name="Liu M."/>
            <person name="Dettman J."/>
            <person name="Nalam V."/>
            <person name="Broders K.D."/>
        </authorList>
    </citation>
    <scope>NUCLEOTIDE SEQUENCE</scope>
    <source>
        <strain evidence="3">CCC 602</strain>
    </source>
</reference>
<dbReference type="PANTHER" id="PTHR12598">
    <property type="entry name" value="COPPER HOMEOSTASIS PROTEIN CUTC"/>
    <property type="match status" value="1"/>
</dbReference>
<evidence type="ECO:0000313" key="4">
    <source>
        <dbReference type="Proteomes" id="UP000748025"/>
    </source>
</evidence>
<proteinExistence type="inferred from homology"/>
<dbReference type="GO" id="GO:0005507">
    <property type="term" value="F:copper ion binding"/>
    <property type="evidence" value="ECO:0007669"/>
    <property type="project" value="TreeGrafter"/>
</dbReference>
<sequence>MPIRMPLEVAVFSGASILKAQSQGCSRVELNAPDSYRHGGTTPPLAELARVARHVRVPVRIMIRPRGPPEDGSQDFIYSPSEIAAMAASIAEFKSSGLMNPCRGDGFVFGLLRPCSEIDSFTGEPRTLQIDEDQCRALLRHAKPYGCVFHRAFDAIAESRHASEGIELLVSLNFEGVLTAGGLGRCLDNVDRLGQLCHRFASKGSFEIVAAGGLRECNIRQVASSLARYEQGSVWLHTAALTERPDHALEEIDSDELIQMVTHLDLVEPI</sequence>
<comment type="similarity">
    <text evidence="1">Belongs to the CutC family.</text>
</comment>
<dbReference type="SUPFAM" id="SSF110395">
    <property type="entry name" value="CutC-like"/>
    <property type="match status" value="1"/>
</dbReference>
<organism evidence="3 4">
    <name type="scientific">Claviceps pusilla</name>
    <dbReference type="NCBI Taxonomy" id="123648"/>
    <lineage>
        <taxon>Eukaryota</taxon>
        <taxon>Fungi</taxon>
        <taxon>Dikarya</taxon>
        <taxon>Ascomycota</taxon>
        <taxon>Pezizomycotina</taxon>
        <taxon>Sordariomycetes</taxon>
        <taxon>Hypocreomycetidae</taxon>
        <taxon>Hypocreales</taxon>
        <taxon>Clavicipitaceae</taxon>
        <taxon>Claviceps</taxon>
    </lineage>
</organism>
<dbReference type="AlphaFoldDB" id="A0A9P7SY95"/>
<dbReference type="EMBL" id="SRPW01001460">
    <property type="protein sequence ID" value="KAG6001121.1"/>
    <property type="molecule type" value="Genomic_DNA"/>
</dbReference>
<gene>
    <name evidence="3" type="ORF">E4U43_001410</name>
</gene>
<name>A0A9P7SY95_9HYPO</name>
<accession>A0A9P7SY95</accession>
<dbReference type="OrthoDB" id="7392499at2759"/>
<keyword evidence="4" id="KW-1185">Reference proteome</keyword>